<dbReference type="PANTHER" id="PTHR46195:SF2">
    <property type="entry name" value="HEAVY METAL-ASSOCIATED ISOPRENYLATED PLANT PROTEIN 7"/>
    <property type="match status" value="1"/>
</dbReference>
<evidence type="ECO:0000256" key="3">
    <source>
        <dbReference type="ARBA" id="ARBA00024045"/>
    </source>
</evidence>
<evidence type="ECO:0000313" key="6">
    <source>
        <dbReference type="EMBL" id="KAJ1704656.1"/>
    </source>
</evidence>
<evidence type="ECO:0000256" key="2">
    <source>
        <dbReference type="ARBA" id="ARBA00023289"/>
    </source>
</evidence>
<dbReference type="InterPro" id="IPR006121">
    <property type="entry name" value="HMA_dom"/>
</dbReference>
<dbReference type="OrthoDB" id="785630at2759"/>
<dbReference type="SUPFAM" id="SSF55008">
    <property type="entry name" value="HMA, heavy metal-associated domain"/>
    <property type="match status" value="2"/>
</dbReference>
<keyword evidence="7" id="KW-1185">Reference proteome</keyword>
<accession>A0A9Q0D2G4</accession>
<feature type="region of interest" description="Disordered" evidence="4">
    <location>
        <begin position="257"/>
        <end position="315"/>
    </location>
</feature>
<evidence type="ECO:0000256" key="4">
    <source>
        <dbReference type="SAM" id="MobiDB-lite"/>
    </source>
</evidence>
<dbReference type="PROSITE" id="PS50846">
    <property type="entry name" value="HMA_2"/>
    <property type="match status" value="2"/>
</dbReference>
<dbReference type="GO" id="GO:0046872">
    <property type="term" value="F:metal ion binding"/>
    <property type="evidence" value="ECO:0007669"/>
    <property type="project" value="UniProtKB-KW"/>
</dbReference>
<reference evidence="6" key="1">
    <citation type="journal article" date="2022" name="Cell">
        <title>Repeat-based holocentromeres influence genome architecture and karyotype evolution.</title>
        <authorList>
            <person name="Hofstatter P.G."/>
            <person name="Thangavel G."/>
            <person name="Lux T."/>
            <person name="Neumann P."/>
            <person name="Vondrak T."/>
            <person name="Novak P."/>
            <person name="Zhang M."/>
            <person name="Costa L."/>
            <person name="Castellani M."/>
            <person name="Scott A."/>
            <person name="Toegelov H."/>
            <person name="Fuchs J."/>
            <person name="Mata-Sucre Y."/>
            <person name="Dias Y."/>
            <person name="Vanzela A.L.L."/>
            <person name="Huettel B."/>
            <person name="Almeida C.C.S."/>
            <person name="Simkova H."/>
            <person name="Souza G."/>
            <person name="Pedrosa-Harand A."/>
            <person name="Macas J."/>
            <person name="Mayer K.F.X."/>
            <person name="Houben A."/>
            <person name="Marques A."/>
        </authorList>
    </citation>
    <scope>NUCLEOTIDE SEQUENCE</scope>
    <source>
        <strain evidence="6">RhyBre1mFocal</strain>
    </source>
</reference>
<evidence type="ECO:0000256" key="1">
    <source>
        <dbReference type="ARBA" id="ARBA00022723"/>
    </source>
</evidence>
<feature type="domain" description="HMA" evidence="5">
    <location>
        <begin position="191"/>
        <end position="255"/>
    </location>
</feature>
<name>A0A9Q0D2G4_9POAL</name>
<keyword evidence="2" id="KW-0449">Lipoprotein</keyword>
<gene>
    <name evidence="6" type="ORF">LUZ63_004435</name>
</gene>
<organism evidence="6 7">
    <name type="scientific">Rhynchospora breviuscula</name>
    <dbReference type="NCBI Taxonomy" id="2022672"/>
    <lineage>
        <taxon>Eukaryota</taxon>
        <taxon>Viridiplantae</taxon>
        <taxon>Streptophyta</taxon>
        <taxon>Embryophyta</taxon>
        <taxon>Tracheophyta</taxon>
        <taxon>Spermatophyta</taxon>
        <taxon>Magnoliopsida</taxon>
        <taxon>Liliopsida</taxon>
        <taxon>Poales</taxon>
        <taxon>Cyperaceae</taxon>
        <taxon>Cyperoideae</taxon>
        <taxon>Rhynchosporeae</taxon>
        <taxon>Rhynchospora</taxon>
    </lineage>
</organism>
<feature type="compositionally biased region" description="Basic and acidic residues" evidence="4">
    <location>
        <begin position="282"/>
        <end position="309"/>
    </location>
</feature>
<dbReference type="InterPro" id="IPR036163">
    <property type="entry name" value="HMA_dom_sf"/>
</dbReference>
<dbReference type="AlphaFoldDB" id="A0A9Q0D2G4"/>
<feature type="region of interest" description="Disordered" evidence="4">
    <location>
        <begin position="1"/>
        <end position="84"/>
    </location>
</feature>
<comment type="similarity">
    <text evidence="3">Belongs to the HIPP family.</text>
</comment>
<dbReference type="PANTHER" id="PTHR46195">
    <property type="entry name" value="HEAVY METAL-ASSOCIATED ISOPRENYLATED PLANT PROTEIN 7"/>
    <property type="match status" value="1"/>
</dbReference>
<keyword evidence="2" id="KW-0636">Prenylation</keyword>
<dbReference type="Gene3D" id="3.30.70.100">
    <property type="match status" value="2"/>
</dbReference>
<evidence type="ECO:0000259" key="5">
    <source>
        <dbReference type="PROSITE" id="PS50846"/>
    </source>
</evidence>
<protein>
    <recommendedName>
        <fullName evidence="5">HMA domain-containing protein</fullName>
    </recommendedName>
</protein>
<feature type="compositionally biased region" description="Basic and acidic residues" evidence="4">
    <location>
        <begin position="1"/>
        <end position="72"/>
    </location>
</feature>
<dbReference type="Proteomes" id="UP001151287">
    <property type="component" value="Unassembled WGS sequence"/>
</dbReference>
<feature type="domain" description="HMA" evidence="5">
    <location>
        <begin position="86"/>
        <end position="152"/>
    </location>
</feature>
<keyword evidence="1" id="KW-0479">Metal-binding</keyword>
<dbReference type="Pfam" id="PF00403">
    <property type="entry name" value="HMA"/>
    <property type="match status" value="2"/>
</dbReference>
<dbReference type="InterPro" id="IPR044577">
    <property type="entry name" value="HIPP4/7/8/17/18/19"/>
</dbReference>
<proteinExistence type="inferred from homology"/>
<comment type="caution">
    <text evidence="6">The sequence shown here is derived from an EMBL/GenBank/DDBJ whole genome shotgun (WGS) entry which is preliminary data.</text>
</comment>
<dbReference type="EMBL" id="JAMQYH010000001">
    <property type="protein sequence ID" value="KAJ1704656.1"/>
    <property type="molecule type" value="Genomic_DNA"/>
</dbReference>
<dbReference type="CDD" id="cd00371">
    <property type="entry name" value="HMA"/>
    <property type="match status" value="2"/>
</dbReference>
<evidence type="ECO:0000313" key="7">
    <source>
        <dbReference type="Proteomes" id="UP001151287"/>
    </source>
</evidence>
<sequence>MGKEKEEKKKPEEQQGKEDDKSQENERLLPKIKEEEETKVKEVKKDEGKTNEKDGNQDKNGGEAKELGEKLEPPAAKPTASPLSPPEEVVLKVFMHCEGCAKKVRKSLKDLRGVEDVKTDRKKSTVIVKGKKVAQDPKKVAETIYRKSGKRVEILSPAPAPVLPKHVAIVQTPQKKKEERPDEKKEVKTEEMVAVLKVYMHCEACAEEIKRRILKLGGVQGVETNLGTSQVKVNGNFDPNDLVKYIYKRTGKHAFIVKQEQTPASEKTDPTGNAEVGNNSKPETEKENEIKEEKTEEKPKEELVKDESSSSKATVVAVAGPGDSAVGKGDHHNYYYFPRYPMEYAYPYQYPYPYPYQYPYQYPPPPQIFSDENPNACNII</sequence>